<evidence type="ECO:0000313" key="9">
    <source>
        <dbReference type="EMBL" id="EWM23305.1"/>
    </source>
</evidence>
<evidence type="ECO:0000256" key="4">
    <source>
        <dbReference type="ARBA" id="ARBA00022989"/>
    </source>
</evidence>
<proteinExistence type="predicted"/>
<keyword evidence="4 7" id="KW-1133">Transmembrane helix</keyword>
<organism evidence="9 10">
    <name type="scientific">Nannochloropsis gaditana</name>
    <dbReference type="NCBI Taxonomy" id="72520"/>
    <lineage>
        <taxon>Eukaryota</taxon>
        <taxon>Sar</taxon>
        <taxon>Stramenopiles</taxon>
        <taxon>Ochrophyta</taxon>
        <taxon>Eustigmatophyceae</taxon>
        <taxon>Eustigmatales</taxon>
        <taxon>Monodopsidaceae</taxon>
        <taxon>Nannochloropsis</taxon>
    </lineage>
</organism>
<feature type="transmembrane region" description="Helical" evidence="7">
    <location>
        <begin position="95"/>
        <end position="117"/>
    </location>
</feature>
<evidence type="ECO:0000256" key="5">
    <source>
        <dbReference type="ARBA" id="ARBA00023136"/>
    </source>
</evidence>
<evidence type="ECO:0000259" key="8">
    <source>
        <dbReference type="Pfam" id="PF09335"/>
    </source>
</evidence>
<dbReference type="AlphaFoldDB" id="W7T8E3"/>
<keyword evidence="3 7" id="KW-0812">Transmembrane</keyword>
<dbReference type="PANTHER" id="PTHR12677:SF59">
    <property type="entry name" value="GOLGI APPARATUS MEMBRANE PROTEIN TVP38-RELATED"/>
    <property type="match status" value="1"/>
</dbReference>
<evidence type="ECO:0000256" key="1">
    <source>
        <dbReference type="ARBA" id="ARBA00004651"/>
    </source>
</evidence>
<dbReference type="GO" id="GO:0005886">
    <property type="term" value="C:plasma membrane"/>
    <property type="evidence" value="ECO:0007669"/>
    <property type="project" value="UniProtKB-SubCell"/>
</dbReference>
<comment type="caution">
    <text evidence="9">The sequence shown here is derived from an EMBL/GenBank/DDBJ whole genome shotgun (WGS) entry which is preliminary data.</text>
</comment>
<dbReference type="InterPro" id="IPR032816">
    <property type="entry name" value="VTT_dom"/>
</dbReference>
<evidence type="ECO:0000256" key="3">
    <source>
        <dbReference type="ARBA" id="ARBA00022692"/>
    </source>
</evidence>
<dbReference type="Proteomes" id="UP000019335">
    <property type="component" value="Chromosome 17"/>
</dbReference>
<evidence type="ECO:0000256" key="2">
    <source>
        <dbReference type="ARBA" id="ARBA00022475"/>
    </source>
</evidence>
<feature type="transmembrane region" description="Helical" evidence="7">
    <location>
        <begin position="129"/>
        <end position="150"/>
    </location>
</feature>
<evidence type="ECO:0000256" key="7">
    <source>
        <dbReference type="SAM" id="Phobius"/>
    </source>
</evidence>
<feature type="compositionally biased region" description="Low complexity" evidence="6">
    <location>
        <begin position="17"/>
        <end position="28"/>
    </location>
</feature>
<feature type="transmembrane region" description="Helical" evidence="7">
    <location>
        <begin position="205"/>
        <end position="223"/>
    </location>
</feature>
<feature type="region of interest" description="Disordered" evidence="6">
    <location>
        <begin position="1"/>
        <end position="48"/>
    </location>
</feature>
<dbReference type="EMBL" id="AZIL01001690">
    <property type="protein sequence ID" value="EWM23305.1"/>
    <property type="molecule type" value="Genomic_DNA"/>
</dbReference>
<comment type="subcellular location">
    <subcellularLocation>
        <location evidence="1">Cell membrane</location>
        <topology evidence="1">Multi-pass membrane protein</topology>
    </subcellularLocation>
</comment>
<reference evidence="9 10" key="1">
    <citation type="journal article" date="2014" name="Mol. Plant">
        <title>Chromosome Scale Genome Assembly and Transcriptome Profiling of Nannochloropsis gaditana in Nitrogen Depletion.</title>
        <authorList>
            <person name="Corteggiani Carpinelli E."/>
            <person name="Telatin A."/>
            <person name="Vitulo N."/>
            <person name="Forcato C."/>
            <person name="D'Angelo M."/>
            <person name="Schiavon R."/>
            <person name="Vezzi A."/>
            <person name="Giacometti G.M."/>
            <person name="Morosinotto T."/>
            <person name="Valle G."/>
        </authorList>
    </citation>
    <scope>NUCLEOTIDE SEQUENCE [LARGE SCALE GENOMIC DNA]</scope>
    <source>
        <strain evidence="9 10">B-31</strain>
    </source>
</reference>
<dbReference type="PANTHER" id="PTHR12677">
    <property type="entry name" value="GOLGI APPARATUS MEMBRANE PROTEIN TVP38-RELATED"/>
    <property type="match status" value="1"/>
</dbReference>
<name>W7T8E3_9STRA</name>
<keyword evidence="2" id="KW-1003">Cell membrane</keyword>
<protein>
    <submittedName>
        <fullName evidence="9">SNARE associated Golgi protein</fullName>
    </submittedName>
</protein>
<evidence type="ECO:0000256" key="6">
    <source>
        <dbReference type="SAM" id="MobiDB-lite"/>
    </source>
</evidence>
<dbReference type="InterPro" id="IPR015414">
    <property type="entry name" value="TMEM64"/>
</dbReference>
<feature type="transmembrane region" description="Helical" evidence="7">
    <location>
        <begin position="244"/>
        <end position="264"/>
    </location>
</feature>
<accession>W7T8E3</accession>
<feature type="transmembrane region" description="Helical" evidence="7">
    <location>
        <begin position="57"/>
        <end position="75"/>
    </location>
</feature>
<sequence length="330" mass="36079">MDHPGNEDNVISSNGTSAASDDANAPSDQIKQKPGYYSFPQLKSEPPTKSWTSKARIWIFILFLVTFAVLSATVLRQPIMDSERWLKRQGLNGLVVYGIVSWAFLMIGGSANLIDLISGFVYGSRQGLAMAYVVKLLATICAYLAGRYLFRDLLVTYFFKEYVWLAAMVRLVEERPWQSNVLIRLAAIPAAVKSYGLGAIEDPPIPFFSCAIVIMAPLSWILTDLGAKLQDPKDIFKAKSEGSQILEIVGITCIFLVLVCGAWFGRKYVREIKAEKEAEMSAVQSVAAGCADVESAQEDGNTPPEAEEEILFNTKDLATSSIAASTPAVA</sequence>
<keyword evidence="10" id="KW-1185">Reference proteome</keyword>
<keyword evidence="5 7" id="KW-0472">Membrane</keyword>
<dbReference type="OrthoDB" id="512996at2759"/>
<feature type="domain" description="VTT" evidence="8">
    <location>
        <begin position="116"/>
        <end position="226"/>
    </location>
</feature>
<dbReference type="Pfam" id="PF09335">
    <property type="entry name" value="VTT_dom"/>
    <property type="match status" value="1"/>
</dbReference>
<gene>
    <name evidence="9" type="ORF">Naga_100053g2</name>
</gene>
<evidence type="ECO:0000313" key="10">
    <source>
        <dbReference type="Proteomes" id="UP000019335"/>
    </source>
</evidence>